<dbReference type="AlphaFoldDB" id="A0A0E9RWP5"/>
<organism evidence="1">
    <name type="scientific">Anguilla anguilla</name>
    <name type="common">European freshwater eel</name>
    <name type="synonym">Muraena anguilla</name>
    <dbReference type="NCBI Taxonomy" id="7936"/>
    <lineage>
        <taxon>Eukaryota</taxon>
        <taxon>Metazoa</taxon>
        <taxon>Chordata</taxon>
        <taxon>Craniata</taxon>
        <taxon>Vertebrata</taxon>
        <taxon>Euteleostomi</taxon>
        <taxon>Actinopterygii</taxon>
        <taxon>Neopterygii</taxon>
        <taxon>Teleostei</taxon>
        <taxon>Anguilliformes</taxon>
        <taxon>Anguillidae</taxon>
        <taxon>Anguilla</taxon>
    </lineage>
</organism>
<proteinExistence type="predicted"/>
<protein>
    <submittedName>
        <fullName evidence="1">Uncharacterized protein</fullName>
    </submittedName>
</protein>
<evidence type="ECO:0000313" key="1">
    <source>
        <dbReference type="EMBL" id="JAH33252.1"/>
    </source>
</evidence>
<reference evidence="1" key="2">
    <citation type="journal article" date="2015" name="Fish Shellfish Immunol.">
        <title>Early steps in the European eel (Anguilla anguilla)-Vibrio vulnificus interaction in the gills: Role of the RtxA13 toxin.</title>
        <authorList>
            <person name="Callol A."/>
            <person name="Pajuelo D."/>
            <person name="Ebbesson L."/>
            <person name="Teles M."/>
            <person name="MacKenzie S."/>
            <person name="Amaro C."/>
        </authorList>
    </citation>
    <scope>NUCLEOTIDE SEQUENCE</scope>
</reference>
<reference evidence="1" key="1">
    <citation type="submission" date="2014-11" db="EMBL/GenBank/DDBJ databases">
        <authorList>
            <person name="Amaro Gonzalez C."/>
        </authorList>
    </citation>
    <scope>NUCLEOTIDE SEQUENCE</scope>
</reference>
<sequence>MYNPADIAYAGLVGLPRHGRASETQWWSLMIARPSGMTTLGTKGLRGTEHEHVEHGASGIGLGQAIYGAEWLWSGRTSCHQDKLHHPHAIDGTAVQ</sequence>
<name>A0A0E9RWP5_ANGAN</name>
<accession>A0A0E9RWP5</accession>
<dbReference type="EMBL" id="GBXM01075325">
    <property type="protein sequence ID" value="JAH33252.1"/>
    <property type="molecule type" value="Transcribed_RNA"/>
</dbReference>